<dbReference type="Proteomes" id="UP000198636">
    <property type="component" value="Unassembled WGS sequence"/>
</dbReference>
<dbReference type="PANTHER" id="PTHR36834">
    <property type="entry name" value="MEMBRANE PROTEIN-RELATED"/>
    <property type="match status" value="1"/>
</dbReference>
<name>A0A1G5JT38_9FIRM</name>
<feature type="transmembrane region" description="Helical" evidence="1">
    <location>
        <begin position="12"/>
        <end position="31"/>
    </location>
</feature>
<dbReference type="RefSeq" id="WP_176759049.1">
    <property type="nucleotide sequence ID" value="NZ_FMUS01000021.1"/>
</dbReference>
<organism evidence="3 4">
    <name type="scientific">Alkaliphilus peptidifermentans DSM 18978</name>
    <dbReference type="NCBI Taxonomy" id="1120976"/>
    <lineage>
        <taxon>Bacteria</taxon>
        <taxon>Bacillati</taxon>
        <taxon>Bacillota</taxon>
        <taxon>Clostridia</taxon>
        <taxon>Peptostreptococcales</taxon>
        <taxon>Natronincolaceae</taxon>
        <taxon>Alkaliphilus</taxon>
    </lineage>
</organism>
<dbReference type="InterPro" id="IPR006976">
    <property type="entry name" value="VanZ-like"/>
</dbReference>
<evidence type="ECO:0000313" key="4">
    <source>
        <dbReference type="Proteomes" id="UP000198636"/>
    </source>
</evidence>
<feature type="domain" description="VanZ-like" evidence="2">
    <location>
        <begin position="53"/>
        <end position="183"/>
    </location>
</feature>
<protein>
    <submittedName>
        <fullName evidence="3">Glycopeptide antibiotics resistance protein</fullName>
    </submittedName>
</protein>
<keyword evidence="4" id="KW-1185">Reference proteome</keyword>
<accession>A0A1G5JT38</accession>
<dbReference type="Pfam" id="PF04892">
    <property type="entry name" value="VanZ"/>
    <property type="match status" value="1"/>
</dbReference>
<proteinExistence type="predicted"/>
<feature type="transmembrane region" description="Helical" evidence="1">
    <location>
        <begin position="140"/>
        <end position="159"/>
    </location>
</feature>
<keyword evidence="1" id="KW-0812">Transmembrane</keyword>
<dbReference type="AlphaFoldDB" id="A0A1G5JT38"/>
<evidence type="ECO:0000259" key="2">
    <source>
        <dbReference type="Pfam" id="PF04892"/>
    </source>
</evidence>
<keyword evidence="1" id="KW-0472">Membrane</keyword>
<evidence type="ECO:0000256" key="1">
    <source>
        <dbReference type="SAM" id="Phobius"/>
    </source>
</evidence>
<dbReference type="PANTHER" id="PTHR36834:SF1">
    <property type="entry name" value="INTEGRAL MEMBRANE PROTEIN"/>
    <property type="match status" value="1"/>
</dbReference>
<dbReference type="InterPro" id="IPR053150">
    <property type="entry name" value="Teicoplanin_resist-assoc"/>
</dbReference>
<dbReference type="STRING" id="1120976.SAMN03080606_03040"/>
<dbReference type="EMBL" id="FMUS01000021">
    <property type="protein sequence ID" value="SCY91497.1"/>
    <property type="molecule type" value="Genomic_DNA"/>
</dbReference>
<sequence length="199" mass="22588">MRQIIGFIVNMLPYMIIALPILIIVRLVAYLHKKDKEVKVKFWHEAGIIVFGLYLVGLASQTVIPKLEYGIGGISIIGGGIDHSRINLIPFNKVIETWQIAYIDGYIDYFIIEVLGNIGVFLVIGFMLPLLWKRFESLRATVLTCFLISLFIEVVQLVLPRATDVDDLLMNVLGGLVGYYIYKGIKMFSPIFLNNFKKC</sequence>
<reference evidence="3 4" key="1">
    <citation type="submission" date="2016-10" db="EMBL/GenBank/DDBJ databases">
        <authorList>
            <person name="de Groot N.N."/>
        </authorList>
    </citation>
    <scope>NUCLEOTIDE SEQUENCE [LARGE SCALE GENOMIC DNA]</scope>
    <source>
        <strain evidence="3 4">DSM 18978</strain>
    </source>
</reference>
<evidence type="ECO:0000313" key="3">
    <source>
        <dbReference type="EMBL" id="SCY91497.1"/>
    </source>
</evidence>
<feature type="transmembrane region" description="Helical" evidence="1">
    <location>
        <begin position="43"/>
        <end position="64"/>
    </location>
</feature>
<keyword evidence="1" id="KW-1133">Transmembrane helix</keyword>
<gene>
    <name evidence="3" type="ORF">SAMN03080606_03040</name>
</gene>
<feature type="transmembrane region" description="Helical" evidence="1">
    <location>
        <begin position="106"/>
        <end position="128"/>
    </location>
</feature>